<sequence length="84" mass="9238">MSEPRSLVHELNDLHASYVAAVNEAVADDDLARADRLAAEYDAEAIALIAEREGKTHLLPIRRPAEPDTPLRRLVRRLSAGRAA</sequence>
<dbReference type="EMBL" id="SDKM01000003">
    <property type="protein sequence ID" value="RYP88358.1"/>
    <property type="molecule type" value="Genomic_DNA"/>
</dbReference>
<dbReference type="Proteomes" id="UP000295198">
    <property type="component" value="Unassembled WGS sequence"/>
</dbReference>
<evidence type="ECO:0000313" key="2">
    <source>
        <dbReference type="Proteomes" id="UP000295198"/>
    </source>
</evidence>
<organism evidence="1 2">
    <name type="scientific">Nocardioides guangzhouensis</name>
    <dbReference type="NCBI Taxonomy" id="2497878"/>
    <lineage>
        <taxon>Bacteria</taxon>
        <taxon>Bacillati</taxon>
        <taxon>Actinomycetota</taxon>
        <taxon>Actinomycetes</taxon>
        <taxon>Propionibacteriales</taxon>
        <taxon>Nocardioidaceae</taxon>
        <taxon>Nocardioides</taxon>
    </lineage>
</organism>
<dbReference type="RefSeq" id="WP_134714017.1">
    <property type="nucleotide sequence ID" value="NZ_SDKM01000003.1"/>
</dbReference>
<dbReference type="OrthoDB" id="5193125at2"/>
<accession>A0A4Q4ZK24</accession>
<dbReference type="AlphaFoldDB" id="A0A4Q4ZK24"/>
<evidence type="ECO:0000313" key="1">
    <source>
        <dbReference type="EMBL" id="RYP88358.1"/>
    </source>
</evidence>
<reference evidence="1 2" key="1">
    <citation type="submission" date="2019-01" db="EMBL/GenBank/DDBJ databases">
        <title>Nocardioides guangzhouensis sp. nov., an actinobacterium isolated from soil.</title>
        <authorList>
            <person name="Fu Y."/>
            <person name="Cai Y."/>
            <person name="Lin Z."/>
            <person name="Chen P."/>
        </authorList>
    </citation>
    <scope>NUCLEOTIDE SEQUENCE [LARGE SCALE GENOMIC DNA]</scope>
    <source>
        <strain evidence="1 2">130</strain>
    </source>
</reference>
<proteinExistence type="predicted"/>
<protein>
    <submittedName>
        <fullName evidence="1">Uncharacterized protein</fullName>
    </submittedName>
</protein>
<gene>
    <name evidence="1" type="ORF">EKO23_03245</name>
</gene>
<name>A0A4Q4ZK24_9ACTN</name>
<comment type="caution">
    <text evidence="1">The sequence shown here is derived from an EMBL/GenBank/DDBJ whole genome shotgun (WGS) entry which is preliminary data.</text>
</comment>
<keyword evidence="2" id="KW-1185">Reference proteome</keyword>